<accession>A0A1F5EXZ0</accession>
<dbReference type="CDD" id="cd02603">
    <property type="entry name" value="HAD_sEH-N_like"/>
    <property type="match status" value="1"/>
</dbReference>
<dbReference type="NCBIfam" id="TIGR01549">
    <property type="entry name" value="HAD-SF-IA-v1"/>
    <property type="match status" value="1"/>
</dbReference>
<dbReference type="Pfam" id="PF13419">
    <property type="entry name" value="HAD_2"/>
    <property type="match status" value="1"/>
</dbReference>
<dbReference type="InterPro" id="IPR041492">
    <property type="entry name" value="HAD_2"/>
</dbReference>
<reference evidence="1 2" key="1">
    <citation type="journal article" date="2016" name="Nat. Commun.">
        <title>Thousands of microbial genomes shed light on interconnected biogeochemical processes in an aquifer system.</title>
        <authorList>
            <person name="Anantharaman K."/>
            <person name="Brown C.T."/>
            <person name="Hug L.A."/>
            <person name="Sharon I."/>
            <person name="Castelle C.J."/>
            <person name="Probst A.J."/>
            <person name="Thomas B.C."/>
            <person name="Singh A."/>
            <person name="Wilkins M.J."/>
            <person name="Karaoz U."/>
            <person name="Brodie E.L."/>
            <person name="Williams K.H."/>
            <person name="Hubbard S.S."/>
            <person name="Banfield J.F."/>
        </authorList>
    </citation>
    <scope>NUCLEOTIDE SEQUENCE [LARGE SCALE GENOMIC DNA]</scope>
</reference>
<protein>
    <recommendedName>
        <fullName evidence="3">HAD family phosphatase</fullName>
    </recommendedName>
</protein>
<organism evidence="1 2">
    <name type="scientific">Candidatus Collierbacteria bacterium RIFCSPHIGHO2_02_FULL_49_10</name>
    <dbReference type="NCBI Taxonomy" id="1817723"/>
    <lineage>
        <taxon>Bacteria</taxon>
        <taxon>Candidatus Collieribacteriota</taxon>
    </lineage>
</organism>
<dbReference type="InterPro" id="IPR023214">
    <property type="entry name" value="HAD_sf"/>
</dbReference>
<dbReference type="NCBIfam" id="TIGR01509">
    <property type="entry name" value="HAD-SF-IA-v3"/>
    <property type="match status" value="1"/>
</dbReference>
<dbReference type="PANTHER" id="PTHR43611:SF3">
    <property type="entry name" value="FLAVIN MONONUCLEOTIDE HYDROLASE 1, CHLOROPLATIC"/>
    <property type="match status" value="1"/>
</dbReference>
<dbReference type="SFLD" id="SFLDS00003">
    <property type="entry name" value="Haloacid_Dehalogenase"/>
    <property type="match status" value="1"/>
</dbReference>
<proteinExistence type="predicted"/>
<sequence>MIKAIIFDCGEVLIQGMHGVQTAIAQLVGITEQEVWDQINREPKNQMFCGLITEREYWEAVIEDNQWLATSDQLIQIMRDNFTEVPGTRQIIERLCKVGYKLGLLSVHTREWVEHCEAEHQYHHLFDVIQYSYEVGMRKPNPLVFLKILEDLGVGPGEAVFIDDHPKNIQAARDLGIQAILFTSAEQLTVEFKALLPNYG</sequence>
<comment type="caution">
    <text evidence="1">The sequence shown here is derived from an EMBL/GenBank/DDBJ whole genome shotgun (WGS) entry which is preliminary data.</text>
</comment>
<dbReference type="PANTHER" id="PTHR43611">
    <property type="entry name" value="ALPHA-D-GLUCOSE 1-PHOSPHATE PHOSPHATASE"/>
    <property type="match status" value="1"/>
</dbReference>
<evidence type="ECO:0000313" key="1">
    <source>
        <dbReference type="EMBL" id="OGD72237.1"/>
    </source>
</evidence>
<gene>
    <name evidence="1" type="ORF">A3D09_02925</name>
</gene>
<dbReference type="SUPFAM" id="SSF56784">
    <property type="entry name" value="HAD-like"/>
    <property type="match status" value="1"/>
</dbReference>
<dbReference type="InterPro" id="IPR036412">
    <property type="entry name" value="HAD-like_sf"/>
</dbReference>
<dbReference type="InterPro" id="IPR006439">
    <property type="entry name" value="HAD-SF_hydro_IA"/>
</dbReference>
<dbReference type="EMBL" id="MFAH01000003">
    <property type="protein sequence ID" value="OGD72237.1"/>
    <property type="molecule type" value="Genomic_DNA"/>
</dbReference>
<evidence type="ECO:0000313" key="2">
    <source>
        <dbReference type="Proteomes" id="UP000177390"/>
    </source>
</evidence>
<dbReference type="AlphaFoldDB" id="A0A1F5EXZ0"/>
<dbReference type="SFLD" id="SFLDG01129">
    <property type="entry name" value="C1.5:_HAD__Beta-PGM__Phosphata"/>
    <property type="match status" value="1"/>
</dbReference>
<dbReference type="Proteomes" id="UP000177390">
    <property type="component" value="Unassembled WGS sequence"/>
</dbReference>
<dbReference type="Gene3D" id="3.40.50.1000">
    <property type="entry name" value="HAD superfamily/HAD-like"/>
    <property type="match status" value="1"/>
</dbReference>
<evidence type="ECO:0008006" key="3">
    <source>
        <dbReference type="Google" id="ProtNLM"/>
    </source>
</evidence>
<name>A0A1F5EXZ0_9BACT</name>
<dbReference type="PRINTS" id="PR00413">
    <property type="entry name" value="HADHALOGNASE"/>
</dbReference>